<name>A0ABR0PMG7_GOSAR</name>
<sequence>MEEGVGGRGCMKDGGVLGGSILGITLVHASVNVASAEGAASRSVEKGLPLAAKKGRRATSLDARHNILGRGWCDHSVIAESEIATEKRGRSVSFFTLFCFGTLYL</sequence>
<organism evidence="1 2">
    <name type="scientific">Gossypium arboreum</name>
    <name type="common">Tree cotton</name>
    <name type="synonym">Gossypium nanking</name>
    <dbReference type="NCBI Taxonomy" id="29729"/>
    <lineage>
        <taxon>Eukaryota</taxon>
        <taxon>Viridiplantae</taxon>
        <taxon>Streptophyta</taxon>
        <taxon>Embryophyta</taxon>
        <taxon>Tracheophyta</taxon>
        <taxon>Spermatophyta</taxon>
        <taxon>Magnoliopsida</taxon>
        <taxon>eudicotyledons</taxon>
        <taxon>Gunneridae</taxon>
        <taxon>Pentapetalae</taxon>
        <taxon>rosids</taxon>
        <taxon>malvids</taxon>
        <taxon>Malvales</taxon>
        <taxon>Malvaceae</taxon>
        <taxon>Malvoideae</taxon>
        <taxon>Gossypium</taxon>
    </lineage>
</organism>
<accession>A0ABR0PMG7</accession>
<gene>
    <name evidence="1" type="ORF">PVK06_020473</name>
</gene>
<reference evidence="1 2" key="1">
    <citation type="submission" date="2023-03" db="EMBL/GenBank/DDBJ databases">
        <title>WGS of Gossypium arboreum.</title>
        <authorList>
            <person name="Yu D."/>
        </authorList>
    </citation>
    <scope>NUCLEOTIDE SEQUENCE [LARGE SCALE GENOMIC DNA]</scope>
    <source>
        <tissue evidence="1">Leaf</tissue>
    </source>
</reference>
<proteinExistence type="predicted"/>
<protein>
    <submittedName>
        <fullName evidence="1">Uncharacterized protein</fullName>
    </submittedName>
</protein>
<evidence type="ECO:0000313" key="1">
    <source>
        <dbReference type="EMBL" id="KAK5825617.1"/>
    </source>
</evidence>
<dbReference type="Proteomes" id="UP001358586">
    <property type="component" value="Chromosome 6"/>
</dbReference>
<keyword evidence="2" id="KW-1185">Reference proteome</keyword>
<dbReference type="EMBL" id="JARKNE010000006">
    <property type="protein sequence ID" value="KAK5825617.1"/>
    <property type="molecule type" value="Genomic_DNA"/>
</dbReference>
<evidence type="ECO:0000313" key="2">
    <source>
        <dbReference type="Proteomes" id="UP001358586"/>
    </source>
</evidence>
<comment type="caution">
    <text evidence="1">The sequence shown here is derived from an EMBL/GenBank/DDBJ whole genome shotgun (WGS) entry which is preliminary data.</text>
</comment>